<keyword evidence="12" id="KW-1003">Cell membrane</keyword>
<dbReference type="Gene3D" id="3.40.1110.10">
    <property type="entry name" value="Calcium-transporting ATPase, cytoplasmic domain N"/>
    <property type="match status" value="1"/>
</dbReference>
<evidence type="ECO:0000256" key="6">
    <source>
        <dbReference type="ARBA" id="ARBA00022840"/>
    </source>
</evidence>
<reference evidence="14 15" key="1">
    <citation type="submission" date="2015-07" db="EMBL/GenBank/DDBJ databases">
        <title>Genome sequencing of Kibdelosporangium phytohabitans.</title>
        <authorList>
            <person name="Qin S."/>
            <person name="Xing K."/>
        </authorList>
    </citation>
    <scope>NUCLEOTIDE SEQUENCE [LARGE SCALE GENOMIC DNA]</scope>
    <source>
        <strain evidence="14 15">KLBMP1111</strain>
    </source>
</reference>
<dbReference type="InterPro" id="IPR006121">
    <property type="entry name" value="HMA_dom"/>
</dbReference>
<evidence type="ECO:0000256" key="2">
    <source>
        <dbReference type="ARBA" id="ARBA00006024"/>
    </source>
</evidence>
<protein>
    <recommendedName>
        <fullName evidence="11">Cation-transporting P-type ATPase B</fullName>
    </recommendedName>
</protein>
<feature type="transmembrane region" description="Helical" evidence="12">
    <location>
        <begin position="649"/>
        <end position="666"/>
    </location>
</feature>
<feature type="transmembrane region" description="Helical" evidence="12">
    <location>
        <begin position="106"/>
        <end position="124"/>
    </location>
</feature>
<dbReference type="InterPro" id="IPR018303">
    <property type="entry name" value="ATPase_P-typ_P_site"/>
</dbReference>
<dbReference type="GO" id="GO:0005886">
    <property type="term" value="C:plasma membrane"/>
    <property type="evidence" value="ECO:0007669"/>
    <property type="project" value="UniProtKB-SubCell"/>
</dbReference>
<accession>A0A0N9I6K4</accession>
<evidence type="ECO:0000313" key="14">
    <source>
        <dbReference type="EMBL" id="ALG11824.1"/>
    </source>
</evidence>
<dbReference type="STRING" id="860235.AOZ06_37535"/>
<evidence type="ECO:0000256" key="7">
    <source>
        <dbReference type="ARBA" id="ARBA00022967"/>
    </source>
</evidence>
<keyword evidence="3 12" id="KW-0812">Transmembrane</keyword>
<proteinExistence type="inferred from homology"/>
<dbReference type="NCBIfam" id="TIGR01511">
    <property type="entry name" value="ATPase-IB1_Cu"/>
    <property type="match status" value="1"/>
</dbReference>
<feature type="transmembrane region" description="Helical" evidence="12">
    <location>
        <begin position="672"/>
        <end position="690"/>
    </location>
</feature>
<dbReference type="Gene3D" id="3.30.70.100">
    <property type="match status" value="1"/>
</dbReference>
<dbReference type="EMBL" id="CP012752">
    <property type="protein sequence ID" value="ALG11824.1"/>
    <property type="molecule type" value="Genomic_DNA"/>
</dbReference>
<dbReference type="InterPro" id="IPR001757">
    <property type="entry name" value="P_typ_ATPase"/>
</dbReference>
<comment type="similarity">
    <text evidence="2 12">Belongs to the cation transport ATPase (P-type) (TC 3.A.3) family. Type IB subfamily.</text>
</comment>
<dbReference type="NCBIfam" id="TIGR01525">
    <property type="entry name" value="ATPase-IB_hvy"/>
    <property type="match status" value="1"/>
</dbReference>
<evidence type="ECO:0000256" key="1">
    <source>
        <dbReference type="ARBA" id="ARBA00004651"/>
    </source>
</evidence>
<dbReference type="PRINTS" id="PR00943">
    <property type="entry name" value="CUATPASE"/>
</dbReference>
<feature type="transmembrane region" description="Helical" evidence="12">
    <location>
        <begin position="320"/>
        <end position="340"/>
    </location>
</feature>
<dbReference type="AlphaFoldDB" id="A0A0N9I6K4"/>
<dbReference type="GO" id="GO:0016887">
    <property type="term" value="F:ATP hydrolysis activity"/>
    <property type="evidence" value="ECO:0007669"/>
    <property type="project" value="InterPro"/>
</dbReference>
<keyword evidence="9 12" id="KW-0472">Membrane</keyword>
<evidence type="ECO:0000256" key="3">
    <source>
        <dbReference type="ARBA" id="ARBA00022692"/>
    </source>
</evidence>
<dbReference type="PANTHER" id="PTHR43520:SF8">
    <property type="entry name" value="P-TYPE CU(+) TRANSPORTER"/>
    <property type="match status" value="1"/>
</dbReference>
<dbReference type="Gene3D" id="2.70.150.10">
    <property type="entry name" value="Calcium-transporting ATPase, cytoplasmic transduction domain A"/>
    <property type="match status" value="1"/>
</dbReference>
<dbReference type="GO" id="GO:0005524">
    <property type="term" value="F:ATP binding"/>
    <property type="evidence" value="ECO:0007669"/>
    <property type="project" value="UniProtKB-UniRule"/>
</dbReference>
<dbReference type="InterPro" id="IPR023298">
    <property type="entry name" value="ATPase_P-typ_TM_dom_sf"/>
</dbReference>
<evidence type="ECO:0000256" key="12">
    <source>
        <dbReference type="RuleBase" id="RU362081"/>
    </source>
</evidence>
<dbReference type="Pfam" id="PF00702">
    <property type="entry name" value="Hydrolase"/>
    <property type="match status" value="1"/>
</dbReference>
<dbReference type="PROSITE" id="PS01047">
    <property type="entry name" value="HMA_1"/>
    <property type="match status" value="1"/>
</dbReference>
<keyword evidence="5 12" id="KW-0547">Nucleotide-binding</keyword>
<feature type="transmembrane region" description="Helical" evidence="12">
    <location>
        <begin position="168"/>
        <end position="186"/>
    </location>
</feature>
<dbReference type="SUPFAM" id="SSF55008">
    <property type="entry name" value="HMA, heavy metal-associated domain"/>
    <property type="match status" value="1"/>
</dbReference>
<evidence type="ECO:0000256" key="4">
    <source>
        <dbReference type="ARBA" id="ARBA00022723"/>
    </source>
</evidence>
<dbReference type="Pfam" id="PF00122">
    <property type="entry name" value="E1-E2_ATPase"/>
    <property type="match status" value="1"/>
</dbReference>
<dbReference type="InterPro" id="IPR023214">
    <property type="entry name" value="HAD_sf"/>
</dbReference>
<sequence>MTIELEIGGMTCAACATRVERKLNKVDGVEATVNYATERASVRTSSDVDVETLVRVVTNAGYTASAVRADPVKTLWRRLIVAVVLMVPLGDLSLAMTFLPQLRFPGWQWICLALAVPVVFWCALPFHRAAVKNALHGGTTMDTLVSLGVLVAFGWSVFTVFAHPDGGSYLEVAAGVTTFLLAGRYFEARAKRAAGNAMRELSMLGAKDVTVIRGGAEELVPVGRLQAGDVFVVRPGEKIATDGVVEAGHSDVDTSMVSGEPVPVAAEAGTAVIGGTISLSGRIVVRATKVGSGTQLAQMSRLVEQAQTAKANVQRLADRVASVFVPAVLVLAAVTAVLWLTTGGATVDAVKAGLSVLIIACPCALGLATPTALLVATGRGAQLGILIRGPHALEAVRDVDTVLLDKTGTVTTGRMHVSGVSGDVLRIAGALESASEHSVGRAITATATAEHGDLPEVAAFQALPGLGATGVVEGRTVLAGRALAFTERGWDIPVDVRTDSADTVVLVGWDGAAHGIITLRDKPKPSAADAIRLLRARGLNAVLVTGDNETTARAVAAKVGIDEVHAGVRPEEKADLVRRLQDQGQSVAFVGDGINDAPALATADLGMAIGTGTDVALAAADVIIVRDDLTAVADAISLSRRTLRTIRGNLAWAFGYNLAALPVAAFGLLNPLVAGAAMALSSVFVVSNSLRLRRFGREPATGSRPTTQVRTSIGR</sequence>
<dbReference type="KEGG" id="kphy:AOZ06_37535"/>
<dbReference type="SUPFAM" id="SSF81653">
    <property type="entry name" value="Calcium ATPase, transduction domain A"/>
    <property type="match status" value="1"/>
</dbReference>
<gene>
    <name evidence="14" type="ORF">AOZ06_37535</name>
</gene>
<dbReference type="InterPro" id="IPR036412">
    <property type="entry name" value="HAD-like_sf"/>
</dbReference>
<keyword evidence="7" id="KW-1278">Translocase</keyword>
<keyword evidence="6 12" id="KW-0067">ATP-binding</keyword>
<dbReference type="GO" id="GO:0055070">
    <property type="term" value="P:copper ion homeostasis"/>
    <property type="evidence" value="ECO:0007669"/>
    <property type="project" value="TreeGrafter"/>
</dbReference>
<feature type="transmembrane region" description="Helical" evidence="12">
    <location>
        <begin position="79"/>
        <end position="100"/>
    </location>
</feature>
<dbReference type="PRINTS" id="PR00119">
    <property type="entry name" value="CATATPASE"/>
</dbReference>
<dbReference type="RefSeq" id="WP_054293720.1">
    <property type="nucleotide sequence ID" value="NZ_CP012752.1"/>
</dbReference>
<feature type="transmembrane region" description="Helical" evidence="12">
    <location>
        <begin position="352"/>
        <end position="376"/>
    </location>
</feature>
<organism evidence="14 15">
    <name type="scientific">Kibdelosporangium phytohabitans</name>
    <dbReference type="NCBI Taxonomy" id="860235"/>
    <lineage>
        <taxon>Bacteria</taxon>
        <taxon>Bacillati</taxon>
        <taxon>Actinomycetota</taxon>
        <taxon>Actinomycetes</taxon>
        <taxon>Pseudonocardiales</taxon>
        <taxon>Pseudonocardiaceae</taxon>
        <taxon>Kibdelosporangium</taxon>
    </lineage>
</organism>
<dbReference type="GO" id="GO:0043682">
    <property type="term" value="F:P-type divalent copper transporter activity"/>
    <property type="evidence" value="ECO:0007669"/>
    <property type="project" value="TreeGrafter"/>
</dbReference>
<evidence type="ECO:0000313" key="15">
    <source>
        <dbReference type="Proteomes" id="UP000063699"/>
    </source>
</evidence>
<feature type="transmembrane region" description="Helical" evidence="12">
    <location>
        <begin position="144"/>
        <end position="162"/>
    </location>
</feature>
<dbReference type="InterPro" id="IPR023299">
    <property type="entry name" value="ATPase_P-typ_cyto_dom_N"/>
</dbReference>
<dbReference type="Proteomes" id="UP000063699">
    <property type="component" value="Chromosome"/>
</dbReference>
<dbReference type="NCBIfam" id="TIGR01494">
    <property type="entry name" value="ATPase_P-type"/>
    <property type="match status" value="1"/>
</dbReference>
<dbReference type="SUPFAM" id="SSF56784">
    <property type="entry name" value="HAD-like"/>
    <property type="match status" value="1"/>
</dbReference>
<dbReference type="GO" id="GO:0005507">
    <property type="term" value="F:copper ion binding"/>
    <property type="evidence" value="ECO:0007669"/>
    <property type="project" value="TreeGrafter"/>
</dbReference>
<evidence type="ECO:0000256" key="5">
    <source>
        <dbReference type="ARBA" id="ARBA00022741"/>
    </source>
</evidence>
<evidence type="ECO:0000259" key="13">
    <source>
        <dbReference type="PROSITE" id="PS50846"/>
    </source>
</evidence>
<dbReference type="InterPro" id="IPR027256">
    <property type="entry name" value="P-typ_ATPase_IB"/>
</dbReference>
<evidence type="ECO:0000256" key="8">
    <source>
        <dbReference type="ARBA" id="ARBA00022989"/>
    </source>
</evidence>
<evidence type="ECO:0000256" key="9">
    <source>
        <dbReference type="ARBA" id="ARBA00023136"/>
    </source>
</evidence>
<keyword evidence="4 12" id="KW-0479">Metal-binding</keyword>
<evidence type="ECO:0000256" key="10">
    <source>
        <dbReference type="ARBA" id="ARBA00049360"/>
    </source>
</evidence>
<dbReference type="CDD" id="cd00371">
    <property type="entry name" value="HMA"/>
    <property type="match status" value="1"/>
</dbReference>
<keyword evidence="15" id="KW-1185">Reference proteome</keyword>
<dbReference type="PROSITE" id="PS50846">
    <property type="entry name" value="HMA_2"/>
    <property type="match status" value="1"/>
</dbReference>
<dbReference type="FunFam" id="3.30.70.100:FF:000005">
    <property type="entry name" value="Copper-exporting P-type ATPase A"/>
    <property type="match status" value="1"/>
</dbReference>
<dbReference type="SUPFAM" id="SSF81665">
    <property type="entry name" value="Calcium ATPase, transmembrane domain M"/>
    <property type="match status" value="1"/>
</dbReference>
<dbReference type="FunFam" id="2.70.150.10:FF:000002">
    <property type="entry name" value="Copper-transporting ATPase 1, putative"/>
    <property type="match status" value="1"/>
</dbReference>
<dbReference type="CDD" id="cd02094">
    <property type="entry name" value="P-type_ATPase_Cu-like"/>
    <property type="match status" value="1"/>
</dbReference>
<name>A0A0N9I6K4_9PSEU</name>
<comment type="catalytic activity">
    <reaction evidence="10">
        <text>ATP + H2O = ADP + phosphate + H(+)</text>
        <dbReference type="Rhea" id="RHEA:13065"/>
        <dbReference type="ChEBI" id="CHEBI:15377"/>
        <dbReference type="ChEBI" id="CHEBI:15378"/>
        <dbReference type="ChEBI" id="CHEBI:30616"/>
        <dbReference type="ChEBI" id="CHEBI:43474"/>
        <dbReference type="ChEBI" id="CHEBI:456216"/>
    </reaction>
</comment>
<dbReference type="InterPro" id="IPR017969">
    <property type="entry name" value="Heavy-metal-associated_CS"/>
</dbReference>
<dbReference type="PROSITE" id="PS00154">
    <property type="entry name" value="ATPASE_E1_E2"/>
    <property type="match status" value="1"/>
</dbReference>
<dbReference type="Pfam" id="PF00403">
    <property type="entry name" value="HMA"/>
    <property type="match status" value="1"/>
</dbReference>
<dbReference type="PANTHER" id="PTHR43520">
    <property type="entry name" value="ATP7, ISOFORM B"/>
    <property type="match status" value="1"/>
</dbReference>
<dbReference type="InterPro" id="IPR036163">
    <property type="entry name" value="HMA_dom_sf"/>
</dbReference>
<dbReference type="Gene3D" id="3.40.50.1000">
    <property type="entry name" value="HAD superfamily/HAD-like"/>
    <property type="match status" value="1"/>
</dbReference>
<evidence type="ECO:0000256" key="11">
    <source>
        <dbReference type="ARBA" id="ARBA00074171"/>
    </source>
</evidence>
<keyword evidence="8 12" id="KW-1133">Transmembrane helix</keyword>
<dbReference type="InterPro" id="IPR059000">
    <property type="entry name" value="ATPase_P-type_domA"/>
</dbReference>
<feature type="domain" description="HMA" evidence="13">
    <location>
        <begin position="1"/>
        <end position="65"/>
    </location>
</feature>
<dbReference type="InterPro" id="IPR008250">
    <property type="entry name" value="ATPase_P-typ_transduc_dom_A_sf"/>
</dbReference>
<comment type="subcellular location">
    <subcellularLocation>
        <location evidence="1">Cell membrane</location>
        <topology evidence="1">Multi-pass membrane protein</topology>
    </subcellularLocation>
</comment>